<feature type="transmembrane region" description="Helical" evidence="8">
    <location>
        <begin position="189"/>
        <end position="212"/>
    </location>
</feature>
<evidence type="ECO:0000256" key="1">
    <source>
        <dbReference type="ARBA" id="ARBA00004651"/>
    </source>
</evidence>
<keyword evidence="7 8" id="KW-0472">Membrane</keyword>
<keyword evidence="5 8" id="KW-0812">Transmembrane</keyword>
<accession>A0ABW3SSQ6</accession>
<dbReference type="Pfam" id="PF02366">
    <property type="entry name" value="PMT"/>
    <property type="match status" value="1"/>
</dbReference>
<comment type="caution">
    <text evidence="10">The sequence shown here is derived from an EMBL/GenBank/DDBJ whole genome shotgun (WGS) entry which is preliminary data.</text>
</comment>
<dbReference type="Proteomes" id="UP001597094">
    <property type="component" value="Unassembled WGS sequence"/>
</dbReference>
<evidence type="ECO:0000256" key="6">
    <source>
        <dbReference type="ARBA" id="ARBA00022989"/>
    </source>
</evidence>
<dbReference type="PANTHER" id="PTHR33908">
    <property type="entry name" value="MANNOSYLTRANSFERASE YKCB-RELATED"/>
    <property type="match status" value="1"/>
</dbReference>
<dbReference type="InterPro" id="IPR003342">
    <property type="entry name" value="ArnT-like_N"/>
</dbReference>
<feature type="transmembrane region" description="Helical" evidence="8">
    <location>
        <begin position="98"/>
        <end position="116"/>
    </location>
</feature>
<evidence type="ECO:0000259" key="9">
    <source>
        <dbReference type="Pfam" id="PF02366"/>
    </source>
</evidence>
<dbReference type="PANTHER" id="PTHR33908:SF11">
    <property type="entry name" value="MEMBRANE PROTEIN"/>
    <property type="match status" value="1"/>
</dbReference>
<feature type="transmembrane region" description="Helical" evidence="8">
    <location>
        <begin position="246"/>
        <end position="267"/>
    </location>
</feature>
<dbReference type="EC" id="2.4.-.-" evidence="10"/>
<protein>
    <submittedName>
        <fullName evidence="10">ArnT family glycosyltransferase</fullName>
        <ecNumber evidence="10">2.4.-.-</ecNumber>
    </submittedName>
</protein>
<gene>
    <name evidence="10" type="ORF">ACFQ2O_17135</name>
</gene>
<evidence type="ECO:0000256" key="8">
    <source>
        <dbReference type="SAM" id="Phobius"/>
    </source>
</evidence>
<organism evidence="10 11">
    <name type="scientific">Pontibacter rugosus</name>
    <dbReference type="NCBI Taxonomy" id="1745966"/>
    <lineage>
        <taxon>Bacteria</taxon>
        <taxon>Pseudomonadati</taxon>
        <taxon>Bacteroidota</taxon>
        <taxon>Cytophagia</taxon>
        <taxon>Cytophagales</taxon>
        <taxon>Hymenobacteraceae</taxon>
        <taxon>Pontibacter</taxon>
    </lineage>
</organism>
<sequence length="272" mass="30802">MLLTAIAFILLYFQFSHEGLYYSDDVGYSALAARIWHGTFDITANGHTFIHRPGLFAPVALIYSTFGVNYFTYTLWPLICTIGCAILIYWASKKDIEAAFALILLVLNFYFLYFVNFLYPDNVVAFFALAAAALYYTAKKAPSASKSWKGIAFMVCLFVAYLAKETAALVLPFFILSAIYAWFKNKSLRHFWIAAAATALFLGSVYLLYYYIETGNPFFRLTEMEEANLSYSNYVTNPHRAYFKRLTWGPIAAIISTGTFIPLVLMMGGKRC</sequence>
<evidence type="ECO:0000256" key="2">
    <source>
        <dbReference type="ARBA" id="ARBA00022475"/>
    </source>
</evidence>
<evidence type="ECO:0000256" key="5">
    <source>
        <dbReference type="ARBA" id="ARBA00022692"/>
    </source>
</evidence>
<evidence type="ECO:0000313" key="10">
    <source>
        <dbReference type="EMBL" id="MFD1187939.1"/>
    </source>
</evidence>
<evidence type="ECO:0000256" key="7">
    <source>
        <dbReference type="ARBA" id="ARBA00023136"/>
    </source>
</evidence>
<evidence type="ECO:0000256" key="4">
    <source>
        <dbReference type="ARBA" id="ARBA00022679"/>
    </source>
</evidence>
<dbReference type="GO" id="GO:0016757">
    <property type="term" value="F:glycosyltransferase activity"/>
    <property type="evidence" value="ECO:0007669"/>
    <property type="project" value="UniProtKB-KW"/>
</dbReference>
<keyword evidence="11" id="KW-1185">Reference proteome</keyword>
<dbReference type="EMBL" id="JBHTLD010000192">
    <property type="protein sequence ID" value="MFD1187939.1"/>
    <property type="molecule type" value="Genomic_DNA"/>
</dbReference>
<dbReference type="InterPro" id="IPR050297">
    <property type="entry name" value="LipidA_mod_glycosyltrf_83"/>
</dbReference>
<proteinExistence type="predicted"/>
<feature type="transmembrane region" description="Helical" evidence="8">
    <location>
        <begin position="150"/>
        <end position="183"/>
    </location>
</feature>
<keyword evidence="2" id="KW-1003">Cell membrane</keyword>
<keyword evidence="3 10" id="KW-0328">Glycosyltransferase</keyword>
<name>A0ABW3SSQ6_9BACT</name>
<keyword evidence="6 8" id="KW-1133">Transmembrane helix</keyword>
<evidence type="ECO:0000313" key="11">
    <source>
        <dbReference type="Proteomes" id="UP001597094"/>
    </source>
</evidence>
<feature type="transmembrane region" description="Helical" evidence="8">
    <location>
        <begin position="70"/>
        <end position="91"/>
    </location>
</feature>
<dbReference type="RefSeq" id="WP_377530570.1">
    <property type="nucleotide sequence ID" value="NZ_JBHTLD010000192.1"/>
</dbReference>
<feature type="domain" description="ArnT-like N-terminal" evidence="9">
    <location>
        <begin position="63"/>
        <end position="202"/>
    </location>
</feature>
<reference evidence="11" key="1">
    <citation type="journal article" date="2019" name="Int. J. Syst. Evol. Microbiol.">
        <title>The Global Catalogue of Microorganisms (GCM) 10K type strain sequencing project: providing services to taxonomists for standard genome sequencing and annotation.</title>
        <authorList>
            <consortium name="The Broad Institute Genomics Platform"/>
            <consortium name="The Broad Institute Genome Sequencing Center for Infectious Disease"/>
            <person name="Wu L."/>
            <person name="Ma J."/>
        </authorList>
    </citation>
    <scope>NUCLEOTIDE SEQUENCE [LARGE SCALE GENOMIC DNA]</scope>
    <source>
        <strain evidence="11">JCM 31319</strain>
    </source>
</reference>
<evidence type="ECO:0000256" key="3">
    <source>
        <dbReference type="ARBA" id="ARBA00022676"/>
    </source>
</evidence>
<comment type="subcellular location">
    <subcellularLocation>
        <location evidence="1">Cell membrane</location>
        <topology evidence="1">Multi-pass membrane protein</topology>
    </subcellularLocation>
</comment>
<keyword evidence="4 10" id="KW-0808">Transferase</keyword>